<keyword evidence="3 4" id="KW-0175">Coiled coil</keyword>
<dbReference type="PANTHER" id="PTHR32347">
    <property type="entry name" value="EFFLUX SYSTEM COMPONENT YKNX-RELATED"/>
    <property type="match status" value="1"/>
</dbReference>
<dbReference type="Gene3D" id="2.40.50.100">
    <property type="match status" value="1"/>
</dbReference>
<evidence type="ECO:0000256" key="1">
    <source>
        <dbReference type="ARBA" id="ARBA00004196"/>
    </source>
</evidence>
<feature type="domain" description="CzcB-like barrel-sandwich hybrid" evidence="7">
    <location>
        <begin position="101"/>
        <end position="204"/>
    </location>
</feature>
<dbReference type="Gene3D" id="6.20.50.140">
    <property type="match status" value="1"/>
</dbReference>
<dbReference type="InterPro" id="IPR058647">
    <property type="entry name" value="BSH_CzcB-like"/>
</dbReference>
<name>A0A3N0CI18_9ACTN</name>
<dbReference type="EMBL" id="RJSE01000007">
    <property type="protein sequence ID" value="RNL63082.1"/>
    <property type="molecule type" value="Genomic_DNA"/>
</dbReference>
<comment type="caution">
    <text evidence="8">The sequence shown here is derived from an EMBL/GenBank/DDBJ whole genome shotgun (WGS) entry which is preliminary data.</text>
</comment>
<dbReference type="SUPFAM" id="SSF111369">
    <property type="entry name" value="HlyD-like secretion proteins"/>
    <property type="match status" value="1"/>
</dbReference>
<dbReference type="PANTHER" id="PTHR32347:SF14">
    <property type="entry name" value="EFFLUX SYSTEM COMPONENT YKNX-RELATED"/>
    <property type="match status" value="1"/>
</dbReference>
<dbReference type="NCBIfam" id="TIGR01730">
    <property type="entry name" value="RND_mfp"/>
    <property type="match status" value="1"/>
</dbReference>
<reference evidence="8 9" key="1">
    <citation type="submission" date="2018-11" db="EMBL/GenBank/DDBJ databases">
        <authorList>
            <person name="Li F."/>
        </authorList>
    </citation>
    <scope>NUCLEOTIDE SEQUENCE [LARGE SCALE GENOMIC DNA]</scope>
    <source>
        <strain evidence="8 9">Gsoil 097</strain>
    </source>
</reference>
<dbReference type="GO" id="GO:0016020">
    <property type="term" value="C:membrane"/>
    <property type="evidence" value="ECO:0007669"/>
    <property type="project" value="InterPro"/>
</dbReference>
<dbReference type="OrthoDB" id="5141338at2"/>
<feature type="domain" description="Multidrug resistance protein MdtA-like C-terminal permuted SH3" evidence="6">
    <location>
        <begin position="313"/>
        <end position="366"/>
    </location>
</feature>
<keyword evidence="9" id="KW-1185">Reference proteome</keyword>
<proteinExistence type="inferred from homology"/>
<evidence type="ECO:0000313" key="8">
    <source>
        <dbReference type="EMBL" id="RNL63082.1"/>
    </source>
</evidence>
<dbReference type="Pfam" id="PF25967">
    <property type="entry name" value="RND-MFP_C"/>
    <property type="match status" value="1"/>
</dbReference>
<evidence type="ECO:0000256" key="5">
    <source>
        <dbReference type="SAM" id="MobiDB-lite"/>
    </source>
</evidence>
<evidence type="ECO:0000256" key="4">
    <source>
        <dbReference type="SAM" id="Coils"/>
    </source>
</evidence>
<dbReference type="InterPro" id="IPR050465">
    <property type="entry name" value="UPF0194_transport"/>
</dbReference>
<protein>
    <submittedName>
        <fullName evidence="8">Efflux RND transporter periplasmic adaptor subunit</fullName>
    </submittedName>
</protein>
<accession>A0A3N0CI18</accession>
<evidence type="ECO:0000256" key="3">
    <source>
        <dbReference type="ARBA" id="ARBA00023054"/>
    </source>
</evidence>
<evidence type="ECO:0000313" key="9">
    <source>
        <dbReference type="Proteomes" id="UP000267128"/>
    </source>
</evidence>
<dbReference type="Proteomes" id="UP000267128">
    <property type="component" value="Unassembled WGS sequence"/>
</dbReference>
<dbReference type="GO" id="GO:0030313">
    <property type="term" value="C:cell envelope"/>
    <property type="evidence" value="ECO:0007669"/>
    <property type="project" value="UniProtKB-SubCell"/>
</dbReference>
<dbReference type="Gene3D" id="2.40.30.170">
    <property type="match status" value="1"/>
</dbReference>
<comment type="similarity">
    <text evidence="2">Belongs to the membrane fusion protein (MFP) (TC 8.A.1) family.</text>
</comment>
<evidence type="ECO:0000259" key="6">
    <source>
        <dbReference type="Pfam" id="PF25967"/>
    </source>
</evidence>
<dbReference type="AlphaFoldDB" id="A0A3N0CI18"/>
<feature type="region of interest" description="Disordered" evidence="5">
    <location>
        <begin position="201"/>
        <end position="220"/>
    </location>
</feature>
<feature type="compositionally biased region" description="Basic residues" evidence="5">
    <location>
        <begin position="1"/>
        <end position="14"/>
    </location>
</feature>
<organism evidence="8 9">
    <name type="scientific">Nocardioides marmoriginsengisoli</name>
    <dbReference type="NCBI Taxonomy" id="661483"/>
    <lineage>
        <taxon>Bacteria</taxon>
        <taxon>Bacillati</taxon>
        <taxon>Actinomycetota</taxon>
        <taxon>Actinomycetes</taxon>
        <taxon>Propionibacteriales</taxon>
        <taxon>Nocardioidaceae</taxon>
        <taxon>Nocardioides</taxon>
    </lineage>
</organism>
<feature type="coiled-coil region" evidence="4">
    <location>
        <begin position="128"/>
        <end position="187"/>
    </location>
</feature>
<dbReference type="GO" id="GO:0022857">
    <property type="term" value="F:transmembrane transporter activity"/>
    <property type="evidence" value="ECO:0007669"/>
    <property type="project" value="InterPro"/>
</dbReference>
<sequence>MTRGGGRRPPHRLLTRCPGGAHSQPRQPRAMPSLPSLPGRRWLVLGLVVVLAGVGGWIKFGPESDAKTQSITATVARGTYKSTVSATGTITPKREADLSFSSSGVVTRVAVSVGDKVTKGDVLAKIDATSLIAQRDAAEAQVTAAEAQLAEDAGGSATQLSADRASLASAESQLAAAQDAVDEATLTAPFSGTVSAVGVEVGDQAGSGGNTPAADGDSTTSAVTVISPRTLLVEANVSASDVSQVKKGMQVEITPTGGGEVVYGTVSDVGVIAGASETGAAQFPVTVEVTGKPAGLYPGSTASLAITIKQATDVLAVPTQALHTDAKGTFVYVMDGKKRTRKDVTIGTAYGMQTEVLKGLAEGDVVELISFTRPSGSGNTRNGGGELPGGEVRFSGGGAGPSGPVFEVGK</sequence>
<gene>
    <name evidence="8" type="ORF">EFK50_15320</name>
</gene>
<comment type="subcellular location">
    <subcellularLocation>
        <location evidence="1">Cell envelope</location>
    </subcellularLocation>
</comment>
<evidence type="ECO:0000259" key="7">
    <source>
        <dbReference type="Pfam" id="PF25973"/>
    </source>
</evidence>
<feature type="region of interest" description="Disordered" evidence="5">
    <location>
        <begin position="372"/>
        <end position="410"/>
    </location>
</feature>
<dbReference type="InterPro" id="IPR058627">
    <property type="entry name" value="MdtA-like_C"/>
</dbReference>
<evidence type="ECO:0000256" key="2">
    <source>
        <dbReference type="ARBA" id="ARBA00009477"/>
    </source>
</evidence>
<dbReference type="InterPro" id="IPR006143">
    <property type="entry name" value="RND_pump_MFP"/>
</dbReference>
<feature type="region of interest" description="Disordered" evidence="5">
    <location>
        <begin position="1"/>
        <end position="35"/>
    </location>
</feature>
<dbReference type="Pfam" id="PF25973">
    <property type="entry name" value="BSH_CzcB"/>
    <property type="match status" value="1"/>
</dbReference>